<dbReference type="AlphaFoldDB" id="A1BDV2"/>
<keyword evidence="3" id="KW-1185">Reference proteome</keyword>
<dbReference type="Proteomes" id="UP000008701">
    <property type="component" value="Chromosome"/>
</dbReference>
<reference evidence="2 3" key="1">
    <citation type="submission" date="2006-12" db="EMBL/GenBank/DDBJ databases">
        <title>Complete sequence of Chlorobium phaeobacteroides DSM 266.</title>
        <authorList>
            <consortium name="US DOE Joint Genome Institute"/>
            <person name="Copeland A."/>
            <person name="Lucas S."/>
            <person name="Lapidus A."/>
            <person name="Barry K."/>
            <person name="Detter J.C."/>
            <person name="Glavina del Rio T."/>
            <person name="Hammon N."/>
            <person name="Israni S."/>
            <person name="Pitluck S."/>
            <person name="Goltsman E."/>
            <person name="Schmutz J."/>
            <person name="Larimer F."/>
            <person name="Land M."/>
            <person name="Hauser L."/>
            <person name="Mikhailova N."/>
            <person name="Li T."/>
            <person name="Overmann J."/>
            <person name="Bryant D.A."/>
            <person name="Richardson P."/>
        </authorList>
    </citation>
    <scope>NUCLEOTIDE SEQUENCE [LARGE SCALE GENOMIC DNA]</scope>
    <source>
        <strain evidence="2 3">DSM 266</strain>
    </source>
</reference>
<evidence type="ECO:0000313" key="2">
    <source>
        <dbReference type="EMBL" id="ABL64579.1"/>
    </source>
</evidence>
<dbReference type="OrthoDB" id="1090267at2"/>
<dbReference type="SUPFAM" id="SSF46894">
    <property type="entry name" value="C-terminal effector domain of the bipartite response regulators"/>
    <property type="match status" value="1"/>
</dbReference>
<dbReference type="Gene3D" id="1.10.10.10">
    <property type="entry name" value="Winged helix-like DNA-binding domain superfamily/Winged helix DNA-binding domain"/>
    <property type="match status" value="1"/>
</dbReference>
<evidence type="ECO:0000256" key="1">
    <source>
        <dbReference type="SAM" id="Coils"/>
    </source>
</evidence>
<dbReference type="HOGENOM" id="CLU_666820_0_0_10"/>
<keyword evidence="1" id="KW-0175">Coiled coil</keyword>
<dbReference type="eggNOG" id="COG2771">
    <property type="taxonomic scope" value="Bacteria"/>
</dbReference>
<dbReference type="GO" id="GO:0006355">
    <property type="term" value="P:regulation of DNA-templated transcription"/>
    <property type="evidence" value="ECO:0007669"/>
    <property type="project" value="InterPro"/>
</dbReference>
<accession>A1BDV2</accession>
<dbReference type="InterPro" id="IPR016032">
    <property type="entry name" value="Sig_transdc_resp-reg_C-effctor"/>
</dbReference>
<proteinExistence type="predicted"/>
<dbReference type="RefSeq" id="WP_011744412.1">
    <property type="nucleotide sequence ID" value="NC_008639.1"/>
</dbReference>
<protein>
    <submittedName>
        <fullName evidence="2">Sigma-70, region 4 type 2</fullName>
    </submittedName>
</protein>
<dbReference type="KEGG" id="cph:Cpha266_0522"/>
<dbReference type="GO" id="GO:0003677">
    <property type="term" value="F:DNA binding"/>
    <property type="evidence" value="ECO:0007669"/>
    <property type="project" value="InterPro"/>
</dbReference>
<sequence>MKQKICPVCGLPVTERSHWHIYHPEEDYTITYEAVGDDILHGQAVTDHDVVLDYMDNELFQSVCDELKMRGTKFSVVINLKHIRGVTLAYKKDFANLVYNWGPIFTRLVIYNVHPDIYSIIEGFTVICPENVEAVIVDDYRDAIARASVSEDNPETDGCFGQEPVYDFRTASKKAFLADLAQLFWIDMLDQPVLLPPAEDDTYIFFGALEEMRKDMLAKKKEHQDEVERLKESYELKQKHYLIQMKSLIDQHKEMITQFEKEKLLLQNILKVNAAEMVVAGEINTTSIDGLTSLIDSAAMSQPLKEPLLNSCKRIAQTGKIENQHSAGASEAEQIFLSLLEQKHPGLSWRDRRIILWIKSDYSNSEIAGLMGISTRGMESIRYRLHKKLALQKHQTIKSYLSSLESDA</sequence>
<dbReference type="EMBL" id="CP000492">
    <property type="protein sequence ID" value="ABL64579.1"/>
    <property type="molecule type" value="Genomic_DNA"/>
</dbReference>
<organism evidence="2 3">
    <name type="scientific">Chlorobium phaeobacteroides (strain DSM 266 / SMG 266 / 2430)</name>
    <dbReference type="NCBI Taxonomy" id="290317"/>
    <lineage>
        <taxon>Bacteria</taxon>
        <taxon>Pseudomonadati</taxon>
        <taxon>Chlorobiota</taxon>
        <taxon>Chlorobiia</taxon>
        <taxon>Chlorobiales</taxon>
        <taxon>Chlorobiaceae</taxon>
        <taxon>Chlorobium/Pelodictyon group</taxon>
        <taxon>Chlorobium</taxon>
    </lineage>
</organism>
<name>A1BDV2_CHLPD</name>
<evidence type="ECO:0000313" key="3">
    <source>
        <dbReference type="Proteomes" id="UP000008701"/>
    </source>
</evidence>
<dbReference type="InterPro" id="IPR036388">
    <property type="entry name" value="WH-like_DNA-bd_sf"/>
</dbReference>
<gene>
    <name evidence="2" type="ordered locus">Cpha266_0522</name>
</gene>
<dbReference type="STRING" id="290317.Cpha266_0522"/>
<feature type="coiled-coil region" evidence="1">
    <location>
        <begin position="213"/>
        <end position="262"/>
    </location>
</feature>